<dbReference type="Proteomes" id="UP001597169">
    <property type="component" value="Unassembled WGS sequence"/>
</dbReference>
<evidence type="ECO:0000313" key="1">
    <source>
        <dbReference type="EMBL" id="MFD1130727.1"/>
    </source>
</evidence>
<sequence length="295" mass="34402">MNIEMNLVSDWQDIIIEDMVADGLRFSKSTQKDLLVIRYFTYLRKKGGVTRKRRLHLAKEFNCPLHLKNGFDKLIDVLENGQDISPYLSKMVDKISFFDGMFNDWGVLHLHLGDHPDEKDGNYVARTGPVLFLYLNENEAYLINVYEHGSWTDKSVLQTVYDNWPELIEPYIFKGVKELQYQITEENHEKLRKKGYTVMLELKDISGNAIILAPPGLGITASRDAMHDVRSYKRTVNDIRRLEQDIRENPQLIQTLFKDSMADALQLRLVLENNNLYVIEQTTQMKVDQYIIRSV</sequence>
<proteinExistence type="predicted"/>
<comment type="caution">
    <text evidence="1">The sequence shown here is derived from an EMBL/GenBank/DDBJ whole genome shotgun (WGS) entry which is preliminary data.</text>
</comment>
<keyword evidence="2" id="KW-1185">Reference proteome</keyword>
<evidence type="ECO:0000313" key="2">
    <source>
        <dbReference type="Proteomes" id="UP001597169"/>
    </source>
</evidence>
<name>A0ABW3Q233_9BACL</name>
<dbReference type="EMBL" id="JBHTKX010000004">
    <property type="protein sequence ID" value="MFD1130727.1"/>
    <property type="molecule type" value="Genomic_DNA"/>
</dbReference>
<organism evidence="1 2">
    <name type="scientific">Paenibacillus provencensis</name>
    <dbReference type="NCBI Taxonomy" id="441151"/>
    <lineage>
        <taxon>Bacteria</taxon>
        <taxon>Bacillati</taxon>
        <taxon>Bacillota</taxon>
        <taxon>Bacilli</taxon>
        <taxon>Bacillales</taxon>
        <taxon>Paenibacillaceae</taxon>
        <taxon>Paenibacillus</taxon>
    </lineage>
</organism>
<evidence type="ECO:0008006" key="3">
    <source>
        <dbReference type="Google" id="ProtNLM"/>
    </source>
</evidence>
<accession>A0ABW3Q233</accession>
<protein>
    <recommendedName>
        <fullName evidence="3">Replication-relaxation</fullName>
    </recommendedName>
</protein>
<gene>
    <name evidence="1" type="ORF">ACFQ3J_21520</name>
</gene>
<reference evidence="2" key="1">
    <citation type="journal article" date="2019" name="Int. J. Syst. Evol. Microbiol.">
        <title>The Global Catalogue of Microorganisms (GCM) 10K type strain sequencing project: providing services to taxonomists for standard genome sequencing and annotation.</title>
        <authorList>
            <consortium name="The Broad Institute Genomics Platform"/>
            <consortium name="The Broad Institute Genome Sequencing Center for Infectious Disease"/>
            <person name="Wu L."/>
            <person name="Ma J."/>
        </authorList>
    </citation>
    <scope>NUCLEOTIDE SEQUENCE [LARGE SCALE GENOMIC DNA]</scope>
    <source>
        <strain evidence="2">CCUG 53519</strain>
    </source>
</reference>
<dbReference type="RefSeq" id="WP_090727309.1">
    <property type="nucleotide sequence ID" value="NZ_JBHTKX010000004.1"/>
</dbReference>